<dbReference type="KEGG" id="tmc:LMI_0385"/>
<feature type="transmembrane region" description="Helical" evidence="7">
    <location>
        <begin position="261"/>
        <end position="289"/>
    </location>
</feature>
<feature type="transmembrane region" description="Helical" evidence="7">
    <location>
        <begin position="159"/>
        <end position="183"/>
    </location>
</feature>
<dbReference type="HAMAP" id="MF_00672">
    <property type="entry name" value="UPF0761"/>
    <property type="match status" value="1"/>
</dbReference>
<keyword evidence="4 7" id="KW-0812">Transmembrane</keyword>
<reference evidence="9 11" key="3">
    <citation type="submission" date="2016-10" db="EMBL/GenBank/DDBJ databases">
        <authorList>
            <person name="Varghese N."/>
            <person name="Submissions S."/>
        </authorList>
    </citation>
    <scope>NUCLEOTIDE SEQUENCE [LARGE SCALE GENOMIC DNA]</scope>
    <source>
        <strain evidence="9 11">ATCC 33218</strain>
    </source>
</reference>
<protein>
    <recommendedName>
        <fullName evidence="7">UPF0761 membrane protein LMI_0385</fullName>
    </recommendedName>
</protein>
<evidence type="ECO:0000313" key="10">
    <source>
        <dbReference type="Proteomes" id="UP000032414"/>
    </source>
</evidence>
<dbReference type="STRING" id="451.B6N58_01825"/>
<evidence type="ECO:0000313" key="11">
    <source>
        <dbReference type="Proteomes" id="UP000182998"/>
    </source>
</evidence>
<keyword evidence="5 7" id="KW-1133">Transmembrane helix</keyword>
<dbReference type="NCBIfam" id="TIGR00765">
    <property type="entry name" value="yihY_not_rbn"/>
    <property type="match status" value="1"/>
</dbReference>
<evidence type="ECO:0000256" key="4">
    <source>
        <dbReference type="ARBA" id="ARBA00022692"/>
    </source>
</evidence>
<keyword evidence="2 7" id="KW-1003">Cell membrane</keyword>
<accession>A0A098GCM4</accession>
<dbReference type="GO" id="GO:0005886">
    <property type="term" value="C:plasma membrane"/>
    <property type="evidence" value="ECO:0007669"/>
    <property type="project" value="UniProtKB-SubCell"/>
</dbReference>
<keyword evidence="6 7" id="KW-0472">Membrane</keyword>
<evidence type="ECO:0000256" key="3">
    <source>
        <dbReference type="ARBA" id="ARBA00022519"/>
    </source>
</evidence>
<reference evidence="8" key="2">
    <citation type="submission" date="2014-09" db="EMBL/GenBank/DDBJ databases">
        <authorList>
            <person name="GOMEZ-VALERO Laura"/>
        </authorList>
    </citation>
    <scope>NUCLEOTIDE SEQUENCE</scope>
    <source>
        <strain evidence="8">ATCC33218</strain>
    </source>
</reference>
<dbReference type="HOGENOM" id="CLU_032288_1_0_6"/>
<evidence type="ECO:0000256" key="1">
    <source>
        <dbReference type="ARBA" id="ARBA00004651"/>
    </source>
</evidence>
<evidence type="ECO:0000256" key="7">
    <source>
        <dbReference type="HAMAP-Rule" id="MF_00672"/>
    </source>
</evidence>
<gene>
    <name evidence="8" type="ORF">LMI_0385</name>
    <name evidence="9" type="ORF">SAMN02982997_02898</name>
</gene>
<dbReference type="Proteomes" id="UP000032414">
    <property type="component" value="Chromosome I"/>
</dbReference>
<dbReference type="EMBL" id="FMVN01000019">
    <property type="protein sequence ID" value="SCY78267.1"/>
    <property type="molecule type" value="Genomic_DNA"/>
</dbReference>
<dbReference type="Proteomes" id="UP000182998">
    <property type="component" value="Unassembled WGS sequence"/>
</dbReference>
<sequence>MLSINSENTMNNPNVGNHIFMNLKEKIIYKFYEGARFIRFVAVHFINDDCTYRASALAFTSLLAVIPLMTVGLAILSSYPVFQNLSGPVQDFIFENFVPATGKAVQNYLRQFASQVSNLSVWGVAILFFTALLVMVTIERAMNRIWRAPSSRHGVSAFLLYWAILSLGPVFLGLSLAASSYLFSMPFIKDYPSPSLLLSLTPFILSLVGFTFLYVVVPNCPVKISHGLWGGLIAAILFETAKQAFAYYLTQYNSYRLLYGAFATIPIFFVWVYWLWVITLLGAEISYAFSVHHQRRVGKPLDGFSHALLWLQKLWQSQKEGNGLSLDALISSTTHPFAIDINDMINTLRRLGYIHSTSDGLFMLSKDLREVTLYSLSQHLPYHLPTHSDLEQLNCPPLDHWRSVFIRNDRELRKTLSIDLHELFSQDNSGIEK</sequence>
<dbReference type="InterPro" id="IPR023679">
    <property type="entry name" value="UPF0761_bac"/>
</dbReference>
<feature type="transmembrane region" description="Helical" evidence="7">
    <location>
        <begin position="195"/>
        <end position="216"/>
    </location>
</feature>
<dbReference type="PATRIC" id="fig|451.8.peg.1928"/>
<evidence type="ECO:0000256" key="6">
    <source>
        <dbReference type="ARBA" id="ARBA00023136"/>
    </source>
</evidence>
<evidence type="ECO:0000256" key="5">
    <source>
        <dbReference type="ARBA" id="ARBA00022989"/>
    </source>
</evidence>
<dbReference type="Pfam" id="PF03631">
    <property type="entry name" value="Virul_fac_BrkB"/>
    <property type="match status" value="1"/>
</dbReference>
<feature type="transmembrane region" description="Helical" evidence="7">
    <location>
        <begin position="228"/>
        <end position="249"/>
    </location>
</feature>
<dbReference type="InterPro" id="IPR017039">
    <property type="entry name" value="Virul_fac_BrkB"/>
</dbReference>
<reference evidence="10" key="1">
    <citation type="submission" date="2014-09" db="EMBL/GenBank/DDBJ databases">
        <authorList>
            <person name="Gomez-Valero L."/>
        </authorList>
    </citation>
    <scope>NUCLEOTIDE SEQUENCE [LARGE SCALE GENOMIC DNA]</scope>
    <source>
        <strain evidence="10">ATCC33218</strain>
    </source>
</reference>
<keyword evidence="11" id="KW-1185">Reference proteome</keyword>
<comment type="subcellular location">
    <subcellularLocation>
        <location evidence="1 7">Cell membrane</location>
        <topology evidence="1 7">Multi-pass membrane protein</topology>
    </subcellularLocation>
</comment>
<dbReference type="PANTHER" id="PTHR30213">
    <property type="entry name" value="INNER MEMBRANE PROTEIN YHJD"/>
    <property type="match status" value="1"/>
</dbReference>
<dbReference type="PANTHER" id="PTHR30213:SF0">
    <property type="entry name" value="UPF0761 MEMBRANE PROTEIN YIHY"/>
    <property type="match status" value="1"/>
</dbReference>
<keyword evidence="3" id="KW-0997">Cell inner membrane</keyword>
<evidence type="ECO:0000313" key="8">
    <source>
        <dbReference type="EMBL" id="CEG59745.1"/>
    </source>
</evidence>
<evidence type="ECO:0000256" key="2">
    <source>
        <dbReference type="ARBA" id="ARBA00022475"/>
    </source>
</evidence>
<dbReference type="AlphaFoldDB" id="A0A098GCM4"/>
<name>A0A098GCM4_LEGMI</name>
<feature type="transmembrane region" description="Helical" evidence="7">
    <location>
        <begin position="62"/>
        <end position="82"/>
    </location>
</feature>
<comment type="similarity">
    <text evidence="7">Belongs to the UPF0761 family.</text>
</comment>
<feature type="transmembrane region" description="Helical" evidence="7">
    <location>
        <begin position="119"/>
        <end position="138"/>
    </location>
</feature>
<dbReference type="EMBL" id="LN614830">
    <property type="protein sequence ID" value="CEG59745.1"/>
    <property type="molecule type" value="Genomic_DNA"/>
</dbReference>
<proteinExistence type="inferred from homology"/>
<evidence type="ECO:0000313" key="9">
    <source>
        <dbReference type="EMBL" id="SCY78267.1"/>
    </source>
</evidence>
<organism evidence="8 10">
    <name type="scientific">Legionella micdadei</name>
    <name type="common">Tatlockia micdadei</name>
    <dbReference type="NCBI Taxonomy" id="451"/>
    <lineage>
        <taxon>Bacteria</taxon>
        <taxon>Pseudomonadati</taxon>
        <taxon>Pseudomonadota</taxon>
        <taxon>Gammaproteobacteria</taxon>
        <taxon>Legionellales</taxon>
        <taxon>Legionellaceae</taxon>
        <taxon>Legionella</taxon>
    </lineage>
</organism>